<dbReference type="SMART" id="SM00737">
    <property type="entry name" value="ML"/>
    <property type="match status" value="1"/>
</dbReference>
<keyword evidence="4 6" id="KW-0732">Signal</keyword>
<sequence length="150" mass="16272">MYPTVAAIILLCCLSFSRALDIENCGSEIGTYTNVDLSCDMSKSVCELPVDTNVSISLDFTLEKDVSQVFAVVHGIIMDIPVPFPLNNAAACTTPDSGLTCPLSKGGPYHYTNTLPVKKSYPKLSVKVKWELRDEDGKDIACLLIPAKIK</sequence>
<gene>
    <name evidence="9" type="primary">LOC108624781</name>
</gene>
<evidence type="ECO:0000256" key="5">
    <source>
        <dbReference type="ARBA" id="ARBA00023157"/>
    </source>
</evidence>
<keyword evidence="8" id="KW-1185">Reference proteome</keyword>
<dbReference type="GO" id="GO:0005576">
    <property type="term" value="C:extracellular region"/>
    <property type="evidence" value="ECO:0007669"/>
    <property type="project" value="UniProtKB-SubCell"/>
</dbReference>
<comment type="similarity">
    <text evidence="2">Belongs to the NPC2 family.</text>
</comment>
<dbReference type="FunFam" id="2.60.40.770:FF:000001">
    <property type="entry name" value="NPC intracellular cholesterol transporter 2"/>
    <property type="match status" value="1"/>
</dbReference>
<protein>
    <submittedName>
        <fullName evidence="9">NPC intracellular cholesterol transporter 2 homolog a-like</fullName>
    </submittedName>
</protein>
<dbReference type="Gene3D" id="2.60.40.770">
    <property type="match status" value="1"/>
</dbReference>
<feature type="signal peptide" evidence="6">
    <location>
        <begin position="1"/>
        <end position="19"/>
    </location>
</feature>
<dbReference type="RefSeq" id="XP_017879804.1">
    <property type="nucleotide sequence ID" value="XM_018024315.2"/>
</dbReference>
<dbReference type="AlphaFoldDB" id="A0AAJ7IY04"/>
<dbReference type="InterPro" id="IPR033916">
    <property type="entry name" value="ML_Npc2-like"/>
</dbReference>
<evidence type="ECO:0000256" key="3">
    <source>
        <dbReference type="ARBA" id="ARBA00022525"/>
    </source>
</evidence>
<comment type="subcellular location">
    <subcellularLocation>
        <location evidence="1">Secreted</location>
    </subcellularLocation>
</comment>
<dbReference type="KEGG" id="ccal:108624781"/>
<keyword evidence="3" id="KW-0964">Secreted</keyword>
<dbReference type="Proteomes" id="UP000694925">
    <property type="component" value="Unplaced"/>
</dbReference>
<evidence type="ECO:0000256" key="1">
    <source>
        <dbReference type="ARBA" id="ARBA00004613"/>
    </source>
</evidence>
<dbReference type="CDD" id="cd00916">
    <property type="entry name" value="Npc2_like"/>
    <property type="match status" value="1"/>
</dbReference>
<evidence type="ECO:0000256" key="4">
    <source>
        <dbReference type="ARBA" id="ARBA00022729"/>
    </source>
</evidence>
<dbReference type="GeneID" id="108624781"/>
<dbReference type="GO" id="GO:0032367">
    <property type="term" value="P:intracellular cholesterol transport"/>
    <property type="evidence" value="ECO:0007669"/>
    <property type="project" value="InterPro"/>
</dbReference>
<organism evidence="8 9">
    <name type="scientific">Ceratina calcarata</name>
    <dbReference type="NCBI Taxonomy" id="156304"/>
    <lineage>
        <taxon>Eukaryota</taxon>
        <taxon>Metazoa</taxon>
        <taxon>Ecdysozoa</taxon>
        <taxon>Arthropoda</taxon>
        <taxon>Hexapoda</taxon>
        <taxon>Insecta</taxon>
        <taxon>Pterygota</taxon>
        <taxon>Neoptera</taxon>
        <taxon>Endopterygota</taxon>
        <taxon>Hymenoptera</taxon>
        <taxon>Apocrita</taxon>
        <taxon>Aculeata</taxon>
        <taxon>Apoidea</taxon>
        <taxon>Anthophila</taxon>
        <taxon>Apidae</taxon>
        <taxon>Ceratina</taxon>
        <taxon>Zadontomerus</taxon>
    </lineage>
</organism>
<evidence type="ECO:0000313" key="8">
    <source>
        <dbReference type="Proteomes" id="UP000694925"/>
    </source>
</evidence>
<dbReference type="SUPFAM" id="SSF81296">
    <property type="entry name" value="E set domains"/>
    <property type="match status" value="1"/>
</dbReference>
<evidence type="ECO:0000256" key="2">
    <source>
        <dbReference type="ARBA" id="ARBA00006370"/>
    </source>
</evidence>
<proteinExistence type="inferred from homology"/>
<dbReference type="PANTHER" id="PTHR11306">
    <property type="entry name" value="NIEMANN PICK TYPE C2 PROTEIN NPC2-RELATED"/>
    <property type="match status" value="1"/>
</dbReference>
<dbReference type="InterPro" id="IPR039670">
    <property type="entry name" value="NPC2-like"/>
</dbReference>
<dbReference type="InterPro" id="IPR014756">
    <property type="entry name" value="Ig_E-set"/>
</dbReference>
<reference evidence="9" key="1">
    <citation type="submission" date="2025-08" db="UniProtKB">
        <authorList>
            <consortium name="RefSeq"/>
        </authorList>
    </citation>
    <scope>IDENTIFICATION</scope>
    <source>
        <tissue evidence="9">Whole body</tissue>
    </source>
</reference>
<name>A0AAJ7IY04_9HYME</name>
<evidence type="ECO:0000313" key="9">
    <source>
        <dbReference type="RefSeq" id="XP_017879804.1"/>
    </source>
</evidence>
<accession>A0AAJ7IY04</accession>
<evidence type="ECO:0000256" key="6">
    <source>
        <dbReference type="SAM" id="SignalP"/>
    </source>
</evidence>
<dbReference type="PANTHER" id="PTHR11306:SF56">
    <property type="entry name" value="LP08842P-RELATED"/>
    <property type="match status" value="1"/>
</dbReference>
<dbReference type="InterPro" id="IPR003172">
    <property type="entry name" value="ML_dom"/>
</dbReference>
<feature type="domain" description="MD-2-related lipid-recognition" evidence="7">
    <location>
        <begin position="22"/>
        <end position="147"/>
    </location>
</feature>
<evidence type="ECO:0000259" key="7">
    <source>
        <dbReference type="SMART" id="SM00737"/>
    </source>
</evidence>
<dbReference type="Pfam" id="PF02221">
    <property type="entry name" value="E1_DerP2_DerF2"/>
    <property type="match status" value="1"/>
</dbReference>
<feature type="chain" id="PRO_5042483165" evidence="6">
    <location>
        <begin position="20"/>
        <end position="150"/>
    </location>
</feature>
<dbReference type="GO" id="GO:0032934">
    <property type="term" value="F:sterol binding"/>
    <property type="evidence" value="ECO:0007669"/>
    <property type="project" value="InterPro"/>
</dbReference>
<keyword evidence="5" id="KW-1015">Disulfide bond</keyword>